<dbReference type="CDD" id="cd06091">
    <property type="entry name" value="KOW_NusG"/>
    <property type="match status" value="1"/>
</dbReference>
<dbReference type="SUPFAM" id="SSF50104">
    <property type="entry name" value="Translation proteins SH3-like domain"/>
    <property type="match status" value="1"/>
</dbReference>
<dbReference type="KEGG" id="shun:DWB77_00511"/>
<evidence type="ECO:0000313" key="2">
    <source>
        <dbReference type="Proteomes" id="UP000271554"/>
    </source>
</evidence>
<proteinExistence type="predicted"/>
<name>A0A387H4U6_9ACTN</name>
<protein>
    <submittedName>
        <fullName evidence="1">Transcription termination/antitermination protein NusG</fullName>
    </submittedName>
</protein>
<dbReference type="AlphaFoldDB" id="A0A387H4U6"/>
<dbReference type="InterPro" id="IPR008991">
    <property type="entry name" value="Translation_prot_SH3-like_sf"/>
</dbReference>
<gene>
    <name evidence="1" type="primary">nusG_1</name>
    <name evidence="1" type="ORF">DWB77_00511</name>
</gene>
<dbReference type="RefSeq" id="WP_162952372.1">
    <property type="nucleotide sequence ID" value="NZ_CP032698.1"/>
</dbReference>
<dbReference type="EMBL" id="CP032698">
    <property type="protein sequence ID" value="AYG78404.1"/>
    <property type="molecule type" value="Genomic_DNA"/>
</dbReference>
<accession>A0A387H4U6</accession>
<reference evidence="1 2" key="1">
    <citation type="submission" date="2018-10" db="EMBL/GenBank/DDBJ databases">
        <title>Relationship between Morphology and Antimicrobial Activity in Streptomyces.</title>
        <authorList>
            <person name="Kang H.J."/>
            <person name="Kim S.B."/>
        </authorList>
    </citation>
    <scope>NUCLEOTIDE SEQUENCE [LARGE SCALE GENOMIC DNA]</scope>
    <source>
        <strain evidence="1 2">BH38</strain>
    </source>
</reference>
<dbReference type="Proteomes" id="UP000271554">
    <property type="component" value="Chromosome"/>
</dbReference>
<evidence type="ECO:0000313" key="1">
    <source>
        <dbReference type="EMBL" id="AYG78404.1"/>
    </source>
</evidence>
<dbReference type="Gene3D" id="2.30.30.30">
    <property type="match status" value="1"/>
</dbReference>
<dbReference type="InterPro" id="IPR014722">
    <property type="entry name" value="Rib_uL2_dom2"/>
</dbReference>
<organism evidence="1 2">
    <name type="scientific">Streptomyces hundungensis</name>
    <dbReference type="NCBI Taxonomy" id="1077946"/>
    <lineage>
        <taxon>Bacteria</taxon>
        <taxon>Bacillati</taxon>
        <taxon>Actinomycetota</taxon>
        <taxon>Actinomycetes</taxon>
        <taxon>Kitasatosporales</taxon>
        <taxon>Streptomycetaceae</taxon>
        <taxon>Streptomyces</taxon>
    </lineage>
</organism>
<sequence length="60" mass="6687">MHETDIEIGTEVRITRGPFTDFTSPVVGIDHVRGRVELTVDIFGDANRIDISFSDVARIV</sequence>
<keyword evidence="2" id="KW-1185">Reference proteome</keyword>